<dbReference type="InterPro" id="IPR036412">
    <property type="entry name" value="HAD-like_sf"/>
</dbReference>
<dbReference type="Proteomes" id="UP001237823">
    <property type="component" value="Unassembled WGS sequence"/>
</dbReference>
<evidence type="ECO:0000256" key="2">
    <source>
        <dbReference type="SAM" id="MobiDB-lite"/>
    </source>
</evidence>
<comment type="caution">
    <text evidence="3">The sequence shown here is derived from an EMBL/GenBank/DDBJ whole genome shotgun (WGS) entry which is preliminary data.</text>
</comment>
<sequence length="265" mass="28505">MADEQADTPVLAFFDVDNTLVHGASAFHLVRGLRAARLITLRDIVSAGWKHARFKVRGENDRHLAAAQTRGLEVITGITVADMAALSDDVWARHTEPSVWPETAALAREHLAKGHQVWLVTATPTFLAEVIARSLGLTGALGSVFEVEDGAYTGRLDGAFLHGEHKAVAARALLARTGADPAHCWAYSDSRHDIPLLSLVGNPVVVNPDQGLAAHARAAGWPTVRLQRASIREARRRVRREAPEASSRHGGPTTVRGDQSTEPSG</sequence>
<feature type="compositionally biased region" description="Polar residues" evidence="2">
    <location>
        <begin position="256"/>
        <end position="265"/>
    </location>
</feature>
<dbReference type="RefSeq" id="WP_289459501.1">
    <property type="nucleotide sequence ID" value="NZ_JAUCML010000010.1"/>
</dbReference>
<dbReference type="NCBIfam" id="TIGR01488">
    <property type="entry name" value="HAD-SF-IB"/>
    <property type="match status" value="1"/>
</dbReference>
<dbReference type="NCBIfam" id="TIGR01490">
    <property type="entry name" value="HAD-SF-IB-hyp1"/>
    <property type="match status" value="1"/>
</dbReference>
<accession>A0ABT7T9H8</accession>
<feature type="region of interest" description="Disordered" evidence="2">
    <location>
        <begin position="232"/>
        <end position="265"/>
    </location>
</feature>
<evidence type="ECO:0000256" key="1">
    <source>
        <dbReference type="ARBA" id="ARBA00009184"/>
    </source>
</evidence>
<dbReference type="PANTHER" id="PTHR43344">
    <property type="entry name" value="PHOSPHOSERINE PHOSPHATASE"/>
    <property type="match status" value="1"/>
</dbReference>
<organism evidence="3 4">
    <name type="scientific">Curtobacterium citri</name>
    <dbReference type="NCBI Taxonomy" id="3055139"/>
    <lineage>
        <taxon>Bacteria</taxon>
        <taxon>Bacillati</taxon>
        <taxon>Actinomycetota</taxon>
        <taxon>Actinomycetes</taxon>
        <taxon>Micrococcales</taxon>
        <taxon>Microbacteriaceae</taxon>
        <taxon>Curtobacterium</taxon>
    </lineage>
</organism>
<name>A0ABT7T9H8_9MICO</name>
<proteinExistence type="inferred from homology"/>
<comment type="similarity">
    <text evidence="1">Belongs to the HAD-like hydrolase superfamily. SerB family.</text>
</comment>
<dbReference type="EMBL" id="JAUCML010000010">
    <property type="protein sequence ID" value="MDM7886212.1"/>
    <property type="molecule type" value="Genomic_DNA"/>
</dbReference>
<dbReference type="Gene3D" id="1.20.1440.100">
    <property type="entry name" value="SG protein - dephosphorylation function"/>
    <property type="match status" value="1"/>
</dbReference>
<dbReference type="Gene3D" id="3.40.50.1000">
    <property type="entry name" value="HAD superfamily/HAD-like"/>
    <property type="match status" value="1"/>
</dbReference>
<keyword evidence="3" id="KW-0378">Hydrolase</keyword>
<dbReference type="InterPro" id="IPR023214">
    <property type="entry name" value="HAD_sf"/>
</dbReference>
<dbReference type="GO" id="GO:0016787">
    <property type="term" value="F:hydrolase activity"/>
    <property type="evidence" value="ECO:0007669"/>
    <property type="project" value="UniProtKB-KW"/>
</dbReference>
<dbReference type="PANTHER" id="PTHR43344:SF15">
    <property type="entry name" value="PHOSPHOSERINE PHOSPHATASE SERB1"/>
    <property type="match status" value="1"/>
</dbReference>
<dbReference type="InterPro" id="IPR050582">
    <property type="entry name" value="HAD-like_SerB"/>
</dbReference>
<keyword evidence="4" id="KW-1185">Reference proteome</keyword>
<dbReference type="SUPFAM" id="SSF56784">
    <property type="entry name" value="HAD-like"/>
    <property type="match status" value="1"/>
</dbReference>
<evidence type="ECO:0000313" key="4">
    <source>
        <dbReference type="Proteomes" id="UP001237823"/>
    </source>
</evidence>
<evidence type="ECO:0000313" key="3">
    <source>
        <dbReference type="EMBL" id="MDM7886212.1"/>
    </source>
</evidence>
<protein>
    <submittedName>
        <fullName evidence="3">HAD-IB family hydrolase</fullName>
    </submittedName>
</protein>
<dbReference type="InterPro" id="IPR006385">
    <property type="entry name" value="HAD_hydro_SerB1"/>
</dbReference>
<gene>
    <name evidence="3" type="ORF">QUG92_13950</name>
</gene>
<dbReference type="Pfam" id="PF12710">
    <property type="entry name" value="HAD"/>
    <property type="match status" value="1"/>
</dbReference>
<dbReference type="CDD" id="cd02612">
    <property type="entry name" value="HAD_PGPPase"/>
    <property type="match status" value="1"/>
</dbReference>
<reference evidence="3 4" key="1">
    <citation type="submission" date="2023-06" db="EMBL/GenBank/DDBJ databases">
        <authorList>
            <person name="Feng G."/>
            <person name="Li J."/>
            <person name="Zhu H."/>
        </authorList>
    </citation>
    <scope>NUCLEOTIDE SEQUENCE [LARGE SCALE GENOMIC DNA]</scope>
    <source>
        <strain evidence="3 4">RHCKG23</strain>
    </source>
</reference>